<dbReference type="VEuPathDB" id="TrichDB:TRFO_34171"/>
<dbReference type="RefSeq" id="XP_068352534.1">
    <property type="nucleotide sequence ID" value="XM_068509513.1"/>
</dbReference>
<name>A0A1J4JPF4_9EUKA</name>
<accession>A0A1J4JPF4</accession>
<dbReference type="GeneID" id="94844217"/>
<organism evidence="1 2">
    <name type="scientific">Tritrichomonas foetus</name>
    <dbReference type="NCBI Taxonomy" id="1144522"/>
    <lineage>
        <taxon>Eukaryota</taxon>
        <taxon>Metamonada</taxon>
        <taxon>Parabasalia</taxon>
        <taxon>Tritrichomonadida</taxon>
        <taxon>Tritrichomonadidae</taxon>
        <taxon>Tritrichomonas</taxon>
    </lineage>
</organism>
<comment type="caution">
    <text evidence="1">The sequence shown here is derived from an EMBL/GenBank/DDBJ whole genome shotgun (WGS) entry which is preliminary data.</text>
</comment>
<dbReference type="EMBL" id="MLAK01001007">
    <property type="protein sequence ID" value="OHS99397.1"/>
    <property type="molecule type" value="Genomic_DNA"/>
</dbReference>
<sequence>MTKAFHLRIMSIKLDNDVVIQKEEKVIVEITAFPLKKIKSFEIDFKQLQFAFLICSFRDIPIDTIEIKVKQKRLLKNYVVGIANIYPNDFIPNDIYQMTLRLENIFVAKKFNHEKLLSMHSYGSIKVQFHLNEDKSTPFKPNTSNKQAEICPKNGRIGVKI</sequence>
<protein>
    <submittedName>
        <fullName evidence="1">Uncharacterized protein</fullName>
    </submittedName>
</protein>
<dbReference type="Proteomes" id="UP000179807">
    <property type="component" value="Unassembled WGS sequence"/>
</dbReference>
<evidence type="ECO:0000313" key="1">
    <source>
        <dbReference type="EMBL" id="OHS99397.1"/>
    </source>
</evidence>
<keyword evidence="2" id="KW-1185">Reference proteome</keyword>
<evidence type="ECO:0000313" key="2">
    <source>
        <dbReference type="Proteomes" id="UP000179807"/>
    </source>
</evidence>
<reference evidence="1" key="1">
    <citation type="submission" date="2016-10" db="EMBL/GenBank/DDBJ databases">
        <authorList>
            <person name="Benchimol M."/>
            <person name="Almeida L.G."/>
            <person name="Vasconcelos A.T."/>
            <person name="Perreira-Neves A."/>
            <person name="Rosa I.A."/>
            <person name="Tasca T."/>
            <person name="Bogo M.R."/>
            <person name="de Souza W."/>
        </authorList>
    </citation>
    <scope>NUCLEOTIDE SEQUENCE [LARGE SCALE GENOMIC DNA]</scope>
    <source>
        <strain evidence="1">K</strain>
    </source>
</reference>
<dbReference type="AlphaFoldDB" id="A0A1J4JPF4"/>
<gene>
    <name evidence="1" type="ORF">TRFO_34171</name>
</gene>
<proteinExistence type="predicted"/>